<feature type="compositionally biased region" description="Polar residues" evidence="1">
    <location>
        <begin position="46"/>
        <end position="64"/>
    </location>
</feature>
<protein>
    <submittedName>
        <fullName evidence="2">Uncharacterized protein</fullName>
    </submittedName>
</protein>
<feature type="compositionally biased region" description="Polar residues" evidence="1">
    <location>
        <begin position="158"/>
        <end position="172"/>
    </location>
</feature>
<keyword evidence="3" id="KW-1185">Reference proteome</keyword>
<organism evidence="2 3">
    <name type="scientific">[Myrmecia] bisecta</name>
    <dbReference type="NCBI Taxonomy" id="41462"/>
    <lineage>
        <taxon>Eukaryota</taxon>
        <taxon>Viridiplantae</taxon>
        <taxon>Chlorophyta</taxon>
        <taxon>core chlorophytes</taxon>
        <taxon>Trebouxiophyceae</taxon>
        <taxon>Trebouxiales</taxon>
        <taxon>Trebouxiaceae</taxon>
        <taxon>Myrmecia</taxon>
    </lineage>
</organism>
<feature type="region of interest" description="Disordered" evidence="1">
    <location>
        <begin position="114"/>
        <end position="185"/>
    </location>
</feature>
<gene>
    <name evidence="2" type="ORF">WJX72_012265</name>
</gene>
<evidence type="ECO:0000313" key="3">
    <source>
        <dbReference type="Proteomes" id="UP001489004"/>
    </source>
</evidence>
<proteinExistence type="predicted"/>
<sequence>MERSVEALLYLSGGSSVEPQGQGPGPVSGSADQLQTDEMLARQLQAELSATETSGSWWGTAQHSRQSRPDDASGAAPEGDDADPIQYVTNAATAMGSAIVENVRYATDSISRWLAGEGEHEEDEAQPRDESQDGALGSSALSRSVGHRTSWAAVPDQPGSSSPRLSLQSRAPQTDAGANENKKDK</sequence>
<dbReference type="AlphaFoldDB" id="A0AAW1PR08"/>
<feature type="region of interest" description="Disordered" evidence="1">
    <location>
        <begin position="1"/>
        <end position="88"/>
    </location>
</feature>
<dbReference type="Proteomes" id="UP001489004">
    <property type="component" value="Unassembled WGS sequence"/>
</dbReference>
<accession>A0AAW1PR08</accession>
<name>A0AAW1PR08_9CHLO</name>
<reference evidence="2 3" key="1">
    <citation type="journal article" date="2024" name="Nat. Commun.">
        <title>Phylogenomics reveals the evolutionary origins of lichenization in chlorophyte algae.</title>
        <authorList>
            <person name="Puginier C."/>
            <person name="Libourel C."/>
            <person name="Otte J."/>
            <person name="Skaloud P."/>
            <person name="Haon M."/>
            <person name="Grisel S."/>
            <person name="Petersen M."/>
            <person name="Berrin J.G."/>
            <person name="Delaux P.M."/>
            <person name="Dal Grande F."/>
            <person name="Keller J."/>
        </authorList>
    </citation>
    <scope>NUCLEOTIDE SEQUENCE [LARGE SCALE GENOMIC DNA]</scope>
    <source>
        <strain evidence="2 3">SAG 2043</strain>
    </source>
</reference>
<evidence type="ECO:0000313" key="2">
    <source>
        <dbReference type="EMBL" id="KAK9810533.1"/>
    </source>
</evidence>
<feature type="compositionally biased region" description="Low complexity" evidence="1">
    <location>
        <begin position="12"/>
        <end position="30"/>
    </location>
</feature>
<dbReference type="EMBL" id="JALJOR010000010">
    <property type="protein sequence ID" value="KAK9810533.1"/>
    <property type="molecule type" value="Genomic_DNA"/>
</dbReference>
<comment type="caution">
    <text evidence="2">The sequence shown here is derived from an EMBL/GenBank/DDBJ whole genome shotgun (WGS) entry which is preliminary data.</text>
</comment>
<evidence type="ECO:0000256" key="1">
    <source>
        <dbReference type="SAM" id="MobiDB-lite"/>
    </source>
</evidence>